<evidence type="ECO:0000256" key="1">
    <source>
        <dbReference type="ARBA" id="ARBA00006987"/>
    </source>
</evidence>
<keyword evidence="4" id="KW-1185">Reference proteome</keyword>
<dbReference type="PANTHER" id="PTHR42928">
    <property type="entry name" value="TRICARBOXYLATE-BINDING PROTEIN"/>
    <property type="match status" value="1"/>
</dbReference>
<evidence type="ECO:0000256" key="2">
    <source>
        <dbReference type="SAM" id="SignalP"/>
    </source>
</evidence>
<comment type="similarity">
    <text evidence="1">Belongs to the UPF0065 (bug) family.</text>
</comment>
<dbReference type="InterPro" id="IPR005064">
    <property type="entry name" value="BUG"/>
</dbReference>
<organism evidence="3 4">
    <name type="scientific">Ottowia thiooxydans</name>
    <dbReference type="NCBI Taxonomy" id="219182"/>
    <lineage>
        <taxon>Bacteria</taxon>
        <taxon>Pseudomonadati</taxon>
        <taxon>Pseudomonadota</taxon>
        <taxon>Betaproteobacteria</taxon>
        <taxon>Burkholderiales</taxon>
        <taxon>Comamonadaceae</taxon>
        <taxon>Ottowia</taxon>
    </lineage>
</organism>
<dbReference type="Proteomes" id="UP001549320">
    <property type="component" value="Unassembled WGS sequence"/>
</dbReference>
<accession>A0ABV2QD26</accession>
<evidence type="ECO:0000313" key="4">
    <source>
        <dbReference type="Proteomes" id="UP001549320"/>
    </source>
</evidence>
<dbReference type="SUPFAM" id="SSF53850">
    <property type="entry name" value="Periplasmic binding protein-like II"/>
    <property type="match status" value="1"/>
</dbReference>
<keyword evidence="2" id="KW-0732">Signal</keyword>
<dbReference type="PANTHER" id="PTHR42928:SF5">
    <property type="entry name" value="BLR1237 PROTEIN"/>
    <property type="match status" value="1"/>
</dbReference>
<dbReference type="RefSeq" id="WP_354446611.1">
    <property type="nucleotide sequence ID" value="NZ_JBEPSH010000008.1"/>
</dbReference>
<comment type="caution">
    <text evidence="3">The sequence shown here is derived from an EMBL/GenBank/DDBJ whole genome shotgun (WGS) entry which is preliminary data.</text>
</comment>
<dbReference type="Pfam" id="PF03401">
    <property type="entry name" value="TctC"/>
    <property type="match status" value="1"/>
</dbReference>
<keyword evidence="3" id="KW-0675">Receptor</keyword>
<gene>
    <name evidence="3" type="ORF">ABIE13_004062</name>
</gene>
<feature type="chain" id="PRO_5045493351" evidence="2">
    <location>
        <begin position="32"/>
        <end position="330"/>
    </location>
</feature>
<dbReference type="EMBL" id="JBEPSH010000008">
    <property type="protein sequence ID" value="MET4578939.1"/>
    <property type="molecule type" value="Genomic_DNA"/>
</dbReference>
<proteinExistence type="inferred from homology"/>
<dbReference type="InterPro" id="IPR042100">
    <property type="entry name" value="Bug_dom1"/>
</dbReference>
<dbReference type="CDD" id="cd07012">
    <property type="entry name" value="PBP2_Bug_TTT"/>
    <property type="match status" value="1"/>
</dbReference>
<name>A0ABV2QD26_9BURK</name>
<dbReference type="Gene3D" id="3.40.190.10">
    <property type="entry name" value="Periplasmic binding protein-like II"/>
    <property type="match status" value="1"/>
</dbReference>
<dbReference type="Gene3D" id="3.40.190.150">
    <property type="entry name" value="Bordetella uptake gene, domain 1"/>
    <property type="match status" value="1"/>
</dbReference>
<feature type="signal peptide" evidence="2">
    <location>
        <begin position="1"/>
        <end position="31"/>
    </location>
</feature>
<sequence>MYAQSASRLWLHLCSCAVSALTLAWGAAAHAAWPEMPIRVVVPYPAGAAGDLALRQMLPHLQARLGQPVVIDNKPGAGGNIGASDVVRAKPDGYTLLLGATNNFVINQYLYPNMGYDPLQALAPITKVVNVPSVLFINGAVPARSFREFADYAKTRPGKLNFGSPGNGTAPHLSGFALSEAMGAQMTHVPYKGAQPGVNGLIGGEVQMFLVGCSVAGAQLASGRIRALAVASRERLKAQPDLPTAAEAGVPDVILSNWWGLAAPRGTDPAILKRLADDVHTVLALPGMQQYLSAQGFVAASGSPEAFSRQLAEEAEQWRGIVKKSGATVD</sequence>
<protein>
    <submittedName>
        <fullName evidence="3">Tripartite-type tricarboxylate transporter receptor subunit TctC</fullName>
    </submittedName>
</protein>
<evidence type="ECO:0000313" key="3">
    <source>
        <dbReference type="EMBL" id="MET4578939.1"/>
    </source>
</evidence>
<reference evidence="3 4" key="1">
    <citation type="submission" date="2024-06" db="EMBL/GenBank/DDBJ databases">
        <title>Sorghum-associated microbial communities from plants grown in Nebraska, USA.</title>
        <authorList>
            <person name="Schachtman D."/>
        </authorList>
    </citation>
    <scope>NUCLEOTIDE SEQUENCE [LARGE SCALE GENOMIC DNA]</scope>
    <source>
        <strain evidence="3 4">2709</strain>
    </source>
</reference>
<dbReference type="PIRSF" id="PIRSF017082">
    <property type="entry name" value="YflP"/>
    <property type="match status" value="1"/>
</dbReference>